<comment type="caution">
    <text evidence="6">The sequence shown here is derived from an EMBL/GenBank/DDBJ whole genome shotgun (WGS) entry which is preliminary data.</text>
</comment>
<name>A0A5C6ET55_9BACT</name>
<dbReference type="SUPFAM" id="SSF54631">
    <property type="entry name" value="CBS-domain pair"/>
    <property type="match status" value="1"/>
</dbReference>
<keyword evidence="3 4" id="KW-0472">Membrane</keyword>
<keyword evidence="7" id="KW-1185">Reference proteome</keyword>
<evidence type="ECO:0000256" key="2">
    <source>
        <dbReference type="ARBA" id="ARBA00023122"/>
    </source>
</evidence>
<evidence type="ECO:0000256" key="4">
    <source>
        <dbReference type="SAM" id="Phobius"/>
    </source>
</evidence>
<evidence type="ECO:0000256" key="3">
    <source>
        <dbReference type="PROSITE-ProRule" id="PRU01193"/>
    </source>
</evidence>
<dbReference type="RefSeq" id="WP_146459473.1">
    <property type="nucleotide sequence ID" value="NZ_SJPW01000005.1"/>
</dbReference>
<feature type="transmembrane region" description="Helical" evidence="4">
    <location>
        <begin position="42"/>
        <end position="63"/>
    </location>
</feature>
<protein>
    <recommendedName>
        <fullName evidence="5">CNNM transmembrane domain-containing protein</fullName>
    </recommendedName>
</protein>
<dbReference type="PANTHER" id="PTHR22777">
    <property type="entry name" value="HEMOLYSIN-RELATED"/>
    <property type="match status" value="1"/>
</dbReference>
<feature type="transmembrane region" description="Helical" evidence="4">
    <location>
        <begin position="127"/>
        <end position="147"/>
    </location>
</feature>
<organism evidence="6 7">
    <name type="scientific">Rubripirellula tenax</name>
    <dbReference type="NCBI Taxonomy" id="2528015"/>
    <lineage>
        <taxon>Bacteria</taxon>
        <taxon>Pseudomonadati</taxon>
        <taxon>Planctomycetota</taxon>
        <taxon>Planctomycetia</taxon>
        <taxon>Pirellulales</taxon>
        <taxon>Pirellulaceae</taxon>
        <taxon>Rubripirellula</taxon>
    </lineage>
</organism>
<reference evidence="6 7" key="1">
    <citation type="submission" date="2019-02" db="EMBL/GenBank/DDBJ databases">
        <title>Deep-cultivation of Planctomycetes and their phenomic and genomic characterization uncovers novel biology.</title>
        <authorList>
            <person name="Wiegand S."/>
            <person name="Jogler M."/>
            <person name="Boedeker C."/>
            <person name="Pinto D."/>
            <person name="Vollmers J."/>
            <person name="Rivas-Marin E."/>
            <person name="Kohn T."/>
            <person name="Peeters S.H."/>
            <person name="Heuer A."/>
            <person name="Rast P."/>
            <person name="Oberbeckmann S."/>
            <person name="Bunk B."/>
            <person name="Jeske O."/>
            <person name="Meyerdierks A."/>
            <person name="Storesund J.E."/>
            <person name="Kallscheuer N."/>
            <person name="Luecker S."/>
            <person name="Lage O.M."/>
            <person name="Pohl T."/>
            <person name="Merkel B.J."/>
            <person name="Hornburger P."/>
            <person name="Mueller R.-W."/>
            <person name="Bruemmer F."/>
            <person name="Labrenz M."/>
            <person name="Spormann A.M."/>
            <person name="Op Den Camp H."/>
            <person name="Overmann J."/>
            <person name="Amann R."/>
            <person name="Jetten M.S.M."/>
            <person name="Mascher T."/>
            <person name="Medema M.H."/>
            <person name="Devos D.P."/>
            <person name="Kaster A.-K."/>
            <person name="Ovreas L."/>
            <person name="Rohde M."/>
            <person name="Galperin M.Y."/>
            <person name="Jogler C."/>
        </authorList>
    </citation>
    <scope>NUCLEOTIDE SEQUENCE [LARGE SCALE GENOMIC DNA]</scope>
    <source>
        <strain evidence="6 7">Poly51</strain>
    </source>
</reference>
<keyword evidence="1" id="KW-0677">Repeat</keyword>
<dbReference type="InterPro" id="IPR002550">
    <property type="entry name" value="CNNM"/>
</dbReference>
<proteinExistence type="predicted"/>
<sequence length="313" mass="34241">MILAIVLFLVGLVMSAFFSGSETGMYRVSRTRLVLDGLSGSLAARGIIWLLNHPAVFVATALVGNNLANYLTSLAIVMAVASWFGVGSSAELIGPMLMTPIVFVFGELLPKYLFYHAPYRMITATRPLLLGAAVLFSPVSLLLGFLGRGLQRITGQTPFRLRLAMARGELDQILRDGHEAGILAAGQRSLAQRLFEVGNQNAVSFGVPANRLAIVSAPVDVDEARRQARRRNHPIVLVKRGTRIIGFLWYADLCVREPSLELGPVIRGKVTDRHLGILLRLYDAASDVAVLFDDQGEVRCVVTRRQLLQPLIK</sequence>
<dbReference type="Pfam" id="PF01595">
    <property type="entry name" value="CNNM"/>
    <property type="match status" value="1"/>
</dbReference>
<dbReference type="AlphaFoldDB" id="A0A5C6ET55"/>
<dbReference type="Proteomes" id="UP000318288">
    <property type="component" value="Unassembled WGS sequence"/>
</dbReference>
<evidence type="ECO:0000256" key="1">
    <source>
        <dbReference type="ARBA" id="ARBA00022737"/>
    </source>
</evidence>
<evidence type="ECO:0000313" key="7">
    <source>
        <dbReference type="Proteomes" id="UP000318288"/>
    </source>
</evidence>
<dbReference type="InterPro" id="IPR046342">
    <property type="entry name" value="CBS_dom_sf"/>
</dbReference>
<feature type="transmembrane region" description="Helical" evidence="4">
    <location>
        <begin position="92"/>
        <end position="115"/>
    </location>
</feature>
<accession>A0A5C6ET55</accession>
<dbReference type="OrthoDB" id="274143at2"/>
<feature type="domain" description="CNNM transmembrane" evidence="5">
    <location>
        <begin position="1"/>
        <end position="187"/>
    </location>
</feature>
<evidence type="ECO:0000259" key="5">
    <source>
        <dbReference type="PROSITE" id="PS51846"/>
    </source>
</evidence>
<dbReference type="EMBL" id="SJPW01000005">
    <property type="protein sequence ID" value="TWU50786.1"/>
    <property type="molecule type" value="Genomic_DNA"/>
</dbReference>
<dbReference type="GO" id="GO:0005886">
    <property type="term" value="C:plasma membrane"/>
    <property type="evidence" value="ECO:0007669"/>
    <property type="project" value="TreeGrafter"/>
</dbReference>
<keyword evidence="3 4" id="KW-0812">Transmembrane</keyword>
<dbReference type="PROSITE" id="PS51846">
    <property type="entry name" value="CNNM"/>
    <property type="match status" value="1"/>
</dbReference>
<evidence type="ECO:0000313" key="6">
    <source>
        <dbReference type="EMBL" id="TWU50786.1"/>
    </source>
</evidence>
<keyword evidence="2" id="KW-0129">CBS domain</keyword>
<feature type="transmembrane region" description="Helical" evidence="4">
    <location>
        <begin position="70"/>
        <end position="86"/>
    </location>
</feature>
<keyword evidence="3 4" id="KW-1133">Transmembrane helix</keyword>
<gene>
    <name evidence="6" type="ORF">Poly51_40790</name>
</gene>
<dbReference type="PANTHER" id="PTHR22777:SF17">
    <property type="entry name" value="UPF0053 PROTEIN SLL0260"/>
    <property type="match status" value="1"/>
</dbReference>